<keyword evidence="5" id="KW-1185">Reference proteome</keyword>
<name>A0A5B8MEN0_9CHLO</name>
<dbReference type="Pfam" id="PF01926">
    <property type="entry name" value="MMR_HSR1"/>
    <property type="match status" value="1"/>
</dbReference>
<dbReference type="SUPFAM" id="SSF52540">
    <property type="entry name" value="P-loop containing nucleoside triphosphate hydrolases"/>
    <property type="match status" value="1"/>
</dbReference>
<dbReference type="PANTHER" id="PTHR45782">
    <property type="entry name" value="MITOCHONDRIAL RIBOSOME-ASSOCIATED GTPASE 1"/>
    <property type="match status" value="1"/>
</dbReference>
<dbReference type="AlphaFoldDB" id="A0A5B8MEN0"/>
<evidence type="ECO:0000256" key="2">
    <source>
        <dbReference type="ARBA" id="ARBA00023134"/>
    </source>
</evidence>
<accession>A0A5B8MEN0</accession>
<proteinExistence type="predicted"/>
<dbReference type="Gene3D" id="3.40.50.300">
    <property type="entry name" value="P-loop containing nucleotide triphosphate hydrolases"/>
    <property type="match status" value="1"/>
</dbReference>
<dbReference type="GO" id="GO:0003924">
    <property type="term" value="F:GTPase activity"/>
    <property type="evidence" value="ECO:0007669"/>
    <property type="project" value="TreeGrafter"/>
</dbReference>
<dbReference type="Proteomes" id="UP000316726">
    <property type="component" value="Chromosome 1"/>
</dbReference>
<dbReference type="PRINTS" id="PR00326">
    <property type="entry name" value="GTP1OBG"/>
</dbReference>
<evidence type="ECO:0000313" key="4">
    <source>
        <dbReference type="EMBL" id="QDZ17762.1"/>
    </source>
</evidence>
<dbReference type="STRING" id="1764295.A0A5B8MEN0"/>
<dbReference type="InterPro" id="IPR027417">
    <property type="entry name" value="P-loop_NTPase"/>
</dbReference>
<dbReference type="InterPro" id="IPR006073">
    <property type="entry name" value="GTP-bd"/>
</dbReference>
<evidence type="ECO:0000313" key="5">
    <source>
        <dbReference type="Proteomes" id="UP000316726"/>
    </source>
</evidence>
<dbReference type="InterPro" id="IPR019991">
    <property type="entry name" value="GTP-bd_ribosome_bgen"/>
</dbReference>
<dbReference type="EMBL" id="CP031034">
    <property type="protein sequence ID" value="QDZ17762.1"/>
    <property type="molecule type" value="Genomic_DNA"/>
</dbReference>
<dbReference type="OrthoDB" id="269151at2759"/>
<dbReference type="GO" id="GO:0005739">
    <property type="term" value="C:mitochondrion"/>
    <property type="evidence" value="ECO:0007669"/>
    <property type="project" value="TreeGrafter"/>
</dbReference>
<gene>
    <name evidence="4" type="ORF">A3770_01p02800</name>
</gene>
<evidence type="ECO:0000256" key="1">
    <source>
        <dbReference type="ARBA" id="ARBA00022741"/>
    </source>
</evidence>
<dbReference type="GO" id="GO:0005525">
    <property type="term" value="F:GTP binding"/>
    <property type="evidence" value="ECO:0007669"/>
    <property type="project" value="UniProtKB-KW"/>
</dbReference>
<reference evidence="4 5" key="1">
    <citation type="submission" date="2018-07" db="EMBL/GenBank/DDBJ databases">
        <title>The complete nuclear genome of the prasinophyte Chloropicon primus (CCMP1205).</title>
        <authorList>
            <person name="Pombert J.-F."/>
            <person name="Otis C."/>
            <person name="Turmel M."/>
            <person name="Lemieux C."/>
        </authorList>
    </citation>
    <scope>NUCLEOTIDE SEQUENCE [LARGE SCALE GENOMIC DNA]</scope>
    <source>
        <strain evidence="4 5">CCMP1205</strain>
    </source>
</reference>
<sequence>MWRWGSRWPAGRTPRAQEAAVWRQVAGRERQCPTRPPAVRTFASNSSTSKTWYEEKYERDFQRKKREKVYTGRKGDDSIKVQRVQWYPGHIAKAERLLKERLKAVDVILELRDARIPFSTEHPDLESWIGNKPKILVLNRVDMISKYELRQLEGWYSSRGIEVVGTNGKTGQGVPKLVRRAVAVSSEVNEKRAAKGLLPREVRAAVVGFPNVGKSAIINRLMKRKACESANVPGVTRQLRWIKAGDELYVLDAPGVLPSSLENQTAAQNLAICNDIGKASYLESAIAGVLVERVKGLPKAGEILREMERRYKISPEDVTGEEYVYALADRLFNGHIETAGARILRDYGKGNLGKFALELPPPAR</sequence>
<protein>
    <submittedName>
        <fullName evidence="4">GTP-binding ribosome biogenesis protein</fullName>
    </submittedName>
</protein>
<dbReference type="GO" id="GO:0032543">
    <property type="term" value="P:mitochondrial translation"/>
    <property type="evidence" value="ECO:0007669"/>
    <property type="project" value="TreeGrafter"/>
</dbReference>
<dbReference type="FunFam" id="3.40.50.300:FF:001189">
    <property type="entry name" value="DAR GTPase 3 chloroplastic"/>
    <property type="match status" value="1"/>
</dbReference>
<feature type="domain" description="G" evidence="3">
    <location>
        <begin position="204"/>
        <end position="265"/>
    </location>
</feature>
<dbReference type="PANTHER" id="PTHR45782:SF5">
    <property type="entry name" value="DAR GTPASE 3, CHLOROPLASTIC"/>
    <property type="match status" value="1"/>
</dbReference>
<organism evidence="4 5">
    <name type="scientific">Chloropicon primus</name>
    <dbReference type="NCBI Taxonomy" id="1764295"/>
    <lineage>
        <taxon>Eukaryota</taxon>
        <taxon>Viridiplantae</taxon>
        <taxon>Chlorophyta</taxon>
        <taxon>Chloropicophyceae</taxon>
        <taxon>Chloropicales</taxon>
        <taxon>Chloropicaceae</taxon>
        <taxon>Chloropicon</taxon>
    </lineage>
</organism>
<evidence type="ECO:0000259" key="3">
    <source>
        <dbReference type="Pfam" id="PF01926"/>
    </source>
</evidence>
<dbReference type="CDD" id="cd01856">
    <property type="entry name" value="YlqF"/>
    <property type="match status" value="1"/>
</dbReference>
<keyword evidence="2" id="KW-0342">GTP-binding</keyword>
<dbReference type="NCBIfam" id="TIGR03596">
    <property type="entry name" value="GTPase_YlqF"/>
    <property type="match status" value="1"/>
</dbReference>
<keyword evidence="1" id="KW-0547">Nucleotide-binding</keyword>